<dbReference type="EMBL" id="PYGE01000028">
    <property type="protein sequence ID" value="PSK95792.1"/>
    <property type="molecule type" value="Genomic_DNA"/>
</dbReference>
<dbReference type="Proteomes" id="UP000243528">
    <property type="component" value="Unassembled WGS sequence"/>
</dbReference>
<proteinExistence type="predicted"/>
<keyword evidence="2" id="KW-1185">Reference proteome</keyword>
<evidence type="ECO:0008006" key="3">
    <source>
        <dbReference type="Google" id="ProtNLM"/>
    </source>
</evidence>
<reference evidence="1 2" key="1">
    <citation type="submission" date="2018-03" db="EMBL/GenBank/DDBJ databases">
        <title>Genomic Encyclopedia of Archaeal and Bacterial Type Strains, Phase II (KMG-II): from individual species to whole genera.</title>
        <authorList>
            <person name="Goeker M."/>
        </authorList>
    </citation>
    <scope>NUCLEOTIDE SEQUENCE [LARGE SCALE GENOMIC DNA]</scope>
    <source>
        <strain evidence="1 2">DSM 45211</strain>
    </source>
</reference>
<dbReference type="AlphaFoldDB" id="A0A2P8DF09"/>
<gene>
    <name evidence="1" type="ORF">CLV30_12844</name>
</gene>
<name>A0A2P8DF09_9ACTN</name>
<organism evidence="1 2">
    <name type="scientific">Haloactinopolyspora alba</name>
    <dbReference type="NCBI Taxonomy" id="648780"/>
    <lineage>
        <taxon>Bacteria</taxon>
        <taxon>Bacillati</taxon>
        <taxon>Actinomycetota</taxon>
        <taxon>Actinomycetes</taxon>
        <taxon>Jiangellales</taxon>
        <taxon>Jiangellaceae</taxon>
        <taxon>Haloactinopolyspora</taxon>
    </lineage>
</organism>
<accession>A0A2P8DF09</accession>
<sequence>MAKRITKARRERMAQVLDLREAGGSYRAIAKQLNISHEQVAQDLSDALTEITREPAERVRDMELDRLDAMLLGLWSRARRGDLGAVDRVIKLMDRRAKYLGLDTPDSSSSTNAVATLLDQLIGDSTSDADPGA</sequence>
<evidence type="ECO:0000313" key="1">
    <source>
        <dbReference type="EMBL" id="PSK95792.1"/>
    </source>
</evidence>
<protein>
    <recommendedName>
        <fullName evidence="3">Homeodomain-like domain-containing protein</fullName>
    </recommendedName>
</protein>
<dbReference type="OrthoDB" id="4209914at2"/>
<dbReference type="RefSeq" id="WP_106539794.1">
    <property type="nucleotide sequence ID" value="NZ_PYGE01000028.1"/>
</dbReference>
<comment type="caution">
    <text evidence="1">The sequence shown here is derived from an EMBL/GenBank/DDBJ whole genome shotgun (WGS) entry which is preliminary data.</text>
</comment>
<evidence type="ECO:0000313" key="2">
    <source>
        <dbReference type="Proteomes" id="UP000243528"/>
    </source>
</evidence>